<dbReference type="EMBL" id="JBHSOH010000011">
    <property type="protein sequence ID" value="MFC5848863.1"/>
    <property type="molecule type" value="Genomic_DNA"/>
</dbReference>
<name>A0ABW1DM98_9DEIO</name>
<accession>A0ABW1DM98</accession>
<feature type="compositionally biased region" description="Polar residues" evidence="1">
    <location>
        <begin position="33"/>
        <end position="43"/>
    </location>
</feature>
<feature type="region of interest" description="Disordered" evidence="1">
    <location>
        <begin position="21"/>
        <end position="43"/>
    </location>
</feature>
<evidence type="ECO:0000313" key="3">
    <source>
        <dbReference type="Proteomes" id="UP001595979"/>
    </source>
</evidence>
<proteinExistence type="predicted"/>
<comment type="caution">
    <text evidence="2">The sequence shown here is derived from an EMBL/GenBank/DDBJ whole genome shotgun (WGS) entry which is preliminary data.</text>
</comment>
<reference evidence="3" key="1">
    <citation type="journal article" date="2019" name="Int. J. Syst. Evol. Microbiol.">
        <title>The Global Catalogue of Microorganisms (GCM) 10K type strain sequencing project: providing services to taxonomists for standard genome sequencing and annotation.</title>
        <authorList>
            <consortium name="The Broad Institute Genomics Platform"/>
            <consortium name="The Broad Institute Genome Sequencing Center for Infectious Disease"/>
            <person name="Wu L."/>
            <person name="Ma J."/>
        </authorList>
    </citation>
    <scope>NUCLEOTIDE SEQUENCE [LARGE SCALE GENOMIC DNA]</scope>
    <source>
        <strain evidence="3">CGMCC 1.15053</strain>
    </source>
</reference>
<gene>
    <name evidence="2" type="ORF">ACFPQ6_11125</name>
</gene>
<organism evidence="2 3">
    <name type="scientific">Deinococcus petrolearius</name>
    <dbReference type="NCBI Taxonomy" id="1751295"/>
    <lineage>
        <taxon>Bacteria</taxon>
        <taxon>Thermotogati</taxon>
        <taxon>Deinococcota</taxon>
        <taxon>Deinococci</taxon>
        <taxon>Deinococcales</taxon>
        <taxon>Deinococcaceae</taxon>
        <taxon>Deinococcus</taxon>
    </lineage>
</organism>
<dbReference type="Proteomes" id="UP001595979">
    <property type="component" value="Unassembled WGS sequence"/>
</dbReference>
<dbReference type="RefSeq" id="WP_380049311.1">
    <property type="nucleotide sequence ID" value="NZ_JBHSOH010000011.1"/>
</dbReference>
<protein>
    <submittedName>
        <fullName evidence="2">Uncharacterized protein</fullName>
    </submittedName>
</protein>
<evidence type="ECO:0000256" key="1">
    <source>
        <dbReference type="SAM" id="MobiDB-lite"/>
    </source>
</evidence>
<keyword evidence="3" id="KW-1185">Reference proteome</keyword>
<sequence length="43" mass="4202">MTRRIVLWVLGAVLLGAGVQAGAGGPLPGSWVASDTTSPPKGG</sequence>
<evidence type="ECO:0000313" key="2">
    <source>
        <dbReference type="EMBL" id="MFC5848863.1"/>
    </source>
</evidence>